<keyword evidence="5" id="KW-0418">Kinase</keyword>
<feature type="domain" description="PAC" evidence="9">
    <location>
        <begin position="452"/>
        <end position="504"/>
    </location>
</feature>
<evidence type="ECO:0000259" key="7">
    <source>
        <dbReference type="PROSITE" id="PS50109"/>
    </source>
</evidence>
<dbReference type="PANTHER" id="PTHR43304">
    <property type="entry name" value="PHYTOCHROME-LIKE PROTEIN CPH1"/>
    <property type="match status" value="1"/>
</dbReference>
<dbReference type="Proteomes" id="UP001221686">
    <property type="component" value="Unassembled WGS sequence"/>
</dbReference>
<dbReference type="SUPFAM" id="SSF55874">
    <property type="entry name" value="ATPase domain of HSP90 chaperone/DNA topoisomerase II/histidine kinase"/>
    <property type="match status" value="1"/>
</dbReference>
<accession>A0ABT5EC39</accession>
<dbReference type="InterPro" id="IPR013655">
    <property type="entry name" value="PAS_fold_3"/>
</dbReference>
<evidence type="ECO:0000313" key="10">
    <source>
        <dbReference type="EMBL" id="MDC0723431.1"/>
    </source>
</evidence>
<feature type="domain" description="PAC" evidence="9">
    <location>
        <begin position="332"/>
        <end position="383"/>
    </location>
</feature>
<dbReference type="Pfam" id="PF00512">
    <property type="entry name" value="HisKA"/>
    <property type="match status" value="1"/>
</dbReference>
<evidence type="ECO:0000259" key="9">
    <source>
        <dbReference type="PROSITE" id="PS50113"/>
    </source>
</evidence>
<dbReference type="CDD" id="cd00082">
    <property type="entry name" value="HisKA"/>
    <property type="match status" value="1"/>
</dbReference>
<feature type="domain" description="PAS" evidence="8">
    <location>
        <begin position="505"/>
        <end position="575"/>
    </location>
</feature>
<dbReference type="InterPro" id="IPR052162">
    <property type="entry name" value="Sensor_kinase/Photoreceptor"/>
</dbReference>
<dbReference type="Pfam" id="PF08447">
    <property type="entry name" value="PAS_3"/>
    <property type="match status" value="2"/>
</dbReference>
<feature type="domain" description="PAS" evidence="8">
    <location>
        <begin position="380"/>
        <end position="449"/>
    </location>
</feature>
<dbReference type="PROSITE" id="PS50113">
    <property type="entry name" value="PAC"/>
    <property type="match status" value="4"/>
</dbReference>
<keyword evidence="11" id="KW-1185">Reference proteome</keyword>
<dbReference type="PRINTS" id="PR00344">
    <property type="entry name" value="BCTRLSENSOR"/>
</dbReference>
<dbReference type="PROSITE" id="PS50109">
    <property type="entry name" value="HIS_KIN"/>
    <property type="match status" value="1"/>
</dbReference>
<name>A0ABT5EC39_9BACT</name>
<dbReference type="InterPro" id="IPR035965">
    <property type="entry name" value="PAS-like_dom_sf"/>
</dbReference>
<feature type="domain" description="PAC" evidence="9">
    <location>
        <begin position="578"/>
        <end position="630"/>
    </location>
</feature>
<feature type="domain" description="Histidine kinase" evidence="7">
    <location>
        <begin position="648"/>
        <end position="861"/>
    </location>
</feature>
<evidence type="ECO:0000313" key="11">
    <source>
        <dbReference type="Proteomes" id="UP001221686"/>
    </source>
</evidence>
<dbReference type="Pfam" id="PF00989">
    <property type="entry name" value="PAS"/>
    <property type="match status" value="1"/>
</dbReference>
<dbReference type="RefSeq" id="WP_272091972.1">
    <property type="nucleotide sequence ID" value="NZ_JAQNDL010000005.1"/>
</dbReference>
<feature type="domain" description="PAS" evidence="8">
    <location>
        <begin position="259"/>
        <end position="329"/>
    </location>
</feature>
<dbReference type="Pfam" id="PF02518">
    <property type="entry name" value="HATPase_c"/>
    <property type="match status" value="1"/>
</dbReference>
<gene>
    <name evidence="10" type="ORF">POL25_41505</name>
</gene>
<proteinExistence type="predicted"/>
<feature type="domain" description="PAS" evidence="8">
    <location>
        <begin position="132"/>
        <end position="202"/>
    </location>
</feature>
<evidence type="ECO:0000256" key="5">
    <source>
        <dbReference type="ARBA" id="ARBA00022777"/>
    </source>
</evidence>
<evidence type="ECO:0000259" key="8">
    <source>
        <dbReference type="PROSITE" id="PS50112"/>
    </source>
</evidence>
<dbReference type="InterPro" id="IPR004358">
    <property type="entry name" value="Sig_transdc_His_kin-like_C"/>
</dbReference>
<dbReference type="InterPro" id="IPR003594">
    <property type="entry name" value="HATPase_dom"/>
</dbReference>
<dbReference type="InterPro" id="IPR013767">
    <property type="entry name" value="PAS_fold"/>
</dbReference>
<dbReference type="SMART" id="SM00388">
    <property type="entry name" value="HisKA"/>
    <property type="match status" value="1"/>
</dbReference>
<dbReference type="SMART" id="SM00387">
    <property type="entry name" value="HATPase_c"/>
    <property type="match status" value="1"/>
</dbReference>
<evidence type="ECO:0000256" key="2">
    <source>
        <dbReference type="ARBA" id="ARBA00012438"/>
    </source>
</evidence>
<dbReference type="EC" id="2.7.13.3" evidence="2"/>
<dbReference type="SUPFAM" id="SSF55785">
    <property type="entry name" value="PYP-like sensor domain (PAS domain)"/>
    <property type="match status" value="5"/>
</dbReference>
<dbReference type="PANTHER" id="PTHR43304:SF1">
    <property type="entry name" value="PAC DOMAIN-CONTAINING PROTEIN"/>
    <property type="match status" value="1"/>
</dbReference>
<dbReference type="EMBL" id="JAQNDL010000005">
    <property type="protein sequence ID" value="MDC0723431.1"/>
    <property type="molecule type" value="Genomic_DNA"/>
</dbReference>
<dbReference type="SMART" id="SM00091">
    <property type="entry name" value="PAS"/>
    <property type="match status" value="5"/>
</dbReference>
<dbReference type="InterPro" id="IPR000700">
    <property type="entry name" value="PAS-assoc_C"/>
</dbReference>
<organism evidence="10 11">
    <name type="scientific">Nannocystis bainbridge</name>
    <dbReference type="NCBI Taxonomy" id="2995303"/>
    <lineage>
        <taxon>Bacteria</taxon>
        <taxon>Pseudomonadati</taxon>
        <taxon>Myxococcota</taxon>
        <taxon>Polyangia</taxon>
        <taxon>Nannocystales</taxon>
        <taxon>Nannocystaceae</taxon>
        <taxon>Nannocystis</taxon>
    </lineage>
</organism>
<dbReference type="InterPro" id="IPR013656">
    <property type="entry name" value="PAS_4"/>
</dbReference>
<dbReference type="InterPro" id="IPR036890">
    <property type="entry name" value="HATPase_C_sf"/>
</dbReference>
<dbReference type="InterPro" id="IPR001610">
    <property type="entry name" value="PAC"/>
</dbReference>
<dbReference type="InterPro" id="IPR036097">
    <property type="entry name" value="HisK_dim/P_sf"/>
</dbReference>
<reference evidence="10 11" key="1">
    <citation type="submission" date="2022-11" db="EMBL/GenBank/DDBJ databases">
        <title>Minimal conservation of predation-associated metabolite biosynthetic gene clusters underscores biosynthetic potential of Myxococcota including descriptions for ten novel species: Archangium lansinium sp. nov., Myxococcus landrumus sp. nov., Nannocystis bai.</title>
        <authorList>
            <person name="Ahearne A."/>
            <person name="Stevens C."/>
            <person name="Dowd S."/>
        </authorList>
    </citation>
    <scope>NUCLEOTIDE SEQUENCE [LARGE SCALE GENOMIC DNA]</scope>
    <source>
        <strain evidence="10 11">BB15-2</strain>
    </source>
</reference>
<evidence type="ECO:0000256" key="4">
    <source>
        <dbReference type="ARBA" id="ARBA00022679"/>
    </source>
</evidence>
<dbReference type="Gene3D" id="3.30.450.20">
    <property type="entry name" value="PAS domain"/>
    <property type="match status" value="5"/>
</dbReference>
<dbReference type="PROSITE" id="PS50112">
    <property type="entry name" value="PAS"/>
    <property type="match status" value="5"/>
</dbReference>
<dbReference type="NCBIfam" id="TIGR00229">
    <property type="entry name" value="sensory_box"/>
    <property type="match status" value="4"/>
</dbReference>
<dbReference type="InterPro" id="IPR000014">
    <property type="entry name" value="PAS"/>
</dbReference>
<comment type="caution">
    <text evidence="10">The sequence shown here is derived from an EMBL/GenBank/DDBJ whole genome shotgun (WGS) entry which is preliminary data.</text>
</comment>
<dbReference type="Gene3D" id="1.10.287.130">
    <property type="match status" value="1"/>
</dbReference>
<dbReference type="Gene3D" id="3.30.565.10">
    <property type="entry name" value="Histidine kinase-like ATPase, C-terminal domain"/>
    <property type="match status" value="1"/>
</dbReference>
<keyword evidence="3" id="KW-0597">Phosphoprotein</keyword>
<comment type="catalytic activity">
    <reaction evidence="1">
        <text>ATP + protein L-histidine = ADP + protein N-phospho-L-histidine.</text>
        <dbReference type="EC" id="2.7.13.3"/>
    </reaction>
</comment>
<feature type="region of interest" description="Disordered" evidence="6">
    <location>
        <begin position="859"/>
        <end position="886"/>
    </location>
</feature>
<dbReference type="InterPro" id="IPR005467">
    <property type="entry name" value="His_kinase_dom"/>
</dbReference>
<evidence type="ECO:0000256" key="6">
    <source>
        <dbReference type="SAM" id="MobiDB-lite"/>
    </source>
</evidence>
<dbReference type="SUPFAM" id="SSF47384">
    <property type="entry name" value="Homodimeric domain of signal transducing histidine kinase"/>
    <property type="match status" value="1"/>
</dbReference>
<dbReference type="CDD" id="cd00075">
    <property type="entry name" value="HATPase"/>
    <property type="match status" value="1"/>
</dbReference>
<evidence type="ECO:0000256" key="3">
    <source>
        <dbReference type="ARBA" id="ARBA00022553"/>
    </source>
</evidence>
<dbReference type="Pfam" id="PF08448">
    <property type="entry name" value="PAS_4"/>
    <property type="match status" value="2"/>
</dbReference>
<sequence length="886" mass="95913">MASDRRDIGELLVASGGDPDDLLECLEHSAVAIHLVDPSGAIVWVNAALGAALGRDRGDCLGRHAAELHLDPHVFADIWARLVAGESVPPRPVRLRGASGTCDVLLSASAARDRDGGLLGARFCARTPLVASDPGAAAIVAGAPLGIVRARLDGTVLAVNPAFCALLGRTADELVGDDLFALTHPDDRQLDQDKFAQLCAGQLRSYALTRRLLRGDGSPVWTRLHAAVVRDPAGAPAFYFGLVEDTDAERRAEDERRRRERQYELLTRLSPVGIFLGEAASECVFVNEEWVRITGRTLPEVRGGGWRRALHPDDALRVTTGCRRALAEGGSFTGEWRMLRPDGATVWVLGRFADVADSAGRRLYVGTITDITARVRAELDRARLAVIVEHAADALFLLGPDGTVAIWNPGAEKLLGHPGAEIRGRFLGDLVPGHGREIEAALRRVLTGDVVRELDAQVRRDDGALFAVTVTACPVHDPGGEVSAISVILHDVTPLKRVEQALRTSEARFRGLIEASAQIVWSSEPDGSIVEDSPSWRAFTGQTVAEMRGFGWLDAIAPDERERVRDGWQQIRSGRVTGSIEYRLRRADGRYAVAEIRAVPMFGPDGQIREWVGVCVDVTDKRRVEAQREALVADLRRSMHYQEMFMAVLGHDLRSPLSAILMATSLGLRRSPDDRTRRVLHQIAGSGQRMLRMIEQLLDVTRIRAAGGLEVRLARTDLAAICRIIIDEHQQANPAARIVLDVRGETRGTWDVDRLSQLASNLIGNAIQHAEGAPVATAQVDGRDPAVVRFVVHNRGAIAPELLSTIFDPFHRAAQGSAKTAGLGLGLYISEQIAVAHGGSVVVESTRAGGTYFRVELPRHPKPATLSPPGIRENHGAPLVRGNGVG</sequence>
<dbReference type="SMART" id="SM00086">
    <property type="entry name" value="PAC"/>
    <property type="match status" value="4"/>
</dbReference>
<feature type="domain" description="PAS" evidence="8">
    <location>
        <begin position="18"/>
        <end position="72"/>
    </location>
</feature>
<keyword evidence="4" id="KW-0808">Transferase</keyword>
<evidence type="ECO:0000256" key="1">
    <source>
        <dbReference type="ARBA" id="ARBA00000085"/>
    </source>
</evidence>
<protein>
    <recommendedName>
        <fullName evidence="2">histidine kinase</fullName>
        <ecNumber evidence="2">2.7.13.3</ecNumber>
    </recommendedName>
</protein>
<feature type="domain" description="PAC" evidence="9">
    <location>
        <begin position="206"/>
        <end position="258"/>
    </location>
</feature>
<dbReference type="CDD" id="cd00130">
    <property type="entry name" value="PAS"/>
    <property type="match status" value="5"/>
</dbReference>
<dbReference type="InterPro" id="IPR003661">
    <property type="entry name" value="HisK_dim/P_dom"/>
</dbReference>